<dbReference type="Pfam" id="PF03050">
    <property type="entry name" value="DDE_Tnp_IS66"/>
    <property type="match status" value="1"/>
</dbReference>
<sequence length="163" mass="18232">MIPKGLLGISVLVEVLLSKYLYAQPLNRWLQYWASVDLRLSSGTVIGSLKPLAPVFRPVLDAFQERQLTEGYCHADETGWKVFEALDGKVGYKWYLWVIRTASAMVFVMAPGRGADVPIAYFSRLLVQTILVCDRYSAYKKFARTIGVLPRLLLGALPEGFSG</sequence>
<reference evidence="2" key="2">
    <citation type="journal article" date="2014" name="ISME J.">
        <title>Microbial stratification in low pH oxic and suboxic macroscopic growths along an acid mine drainage.</title>
        <authorList>
            <person name="Mendez-Garcia C."/>
            <person name="Mesa V."/>
            <person name="Sprenger R.R."/>
            <person name="Richter M."/>
            <person name="Diez M.S."/>
            <person name="Solano J."/>
            <person name="Bargiela R."/>
            <person name="Golyshina O.V."/>
            <person name="Manteca A."/>
            <person name="Ramos J.L."/>
            <person name="Gallego J.R."/>
            <person name="Llorente I."/>
            <person name="Martins Dos Santos V.A."/>
            <person name="Jensen O.N."/>
            <person name="Pelaez A.I."/>
            <person name="Sanchez J."/>
            <person name="Ferrer M."/>
        </authorList>
    </citation>
    <scope>NUCLEOTIDE SEQUENCE</scope>
</reference>
<gene>
    <name evidence="2" type="ORF">B2A_13240</name>
</gene>
<dbReference type="AlphaFoldDB" id="T0YJD7"/>
<evidence type="ECO:0000313" key="2">
    <source>
        <dbReference type="EMBL" id="EQD33273.1"/>
    </source>
</evidence>
<proteinExistence type="predicted"/>
<evidence type="ECO:0000259" key="1">
    <source>
        <dbReference type="Pfam" id="PF03050"/>
    </source>
</evidence>
<dbReference type="PANTHER" id="PTHR33678">
    <property type="entry name" value="BLL1576 PROTEIN"/>
    <property type="match status" value="1"/>
</dbReference>
<accession>T0YJD7</accession>
<feature type="domain" description="Transposase IS66 central" evidence="1">
    <location>
        <begin position="4"/>
        <end position="144"/>
    </location>
</feature>
<comment type="caution">
    <text evidence="2">The sequence shown here is derived from an EMBL/GenBank/DDBJ whole genome shotgun (WGS) entry which is preliminary data.</text>
</comment>
<dbReference type="InterPro" id="IPR004291">
    <property type="entry name" value="Transposase_IS66_central"/>
</dbReference>
<name>T0YJD7_9ZZZZ</name>
<organism evidence="2">
    <name type="scientific">mine drainage metagenome</name>
    <dbReference type="NCBI Taxonomy" id="410659"/>
    <lineage>
        <taxon>unclassified sequences</taxon>
        <taxon>metagenomes</taxon>
        <taxon>ecological metagenomes</taxon>
    </lineage>
</organism>
<reference evidence="2" key="1">
    <citation type="submission" date="2013-08" db="EMBL/GenBank/DDBJ databases">
        <authorList>
            <person name="Mendez C."/>
            <person name="Richter M."/>
            <person name="Ferrer M."/>
            <person name="Sanchez J."/>
        </authorList>
    </citation>
    <scope>NUCLEOTIDE SEQUENCE</scope>
</reference>
<dbReference type="EMBL" id="AUZZ01009579">
    <property type="protein sequence ID" value="EQD33273.1"/>
    <property type="molecule type" value="Genomic_DNA"/>
</dbReference>
<feature type="non-terminal residue" evidence="2">
    <location>
        <position position="163"/>
    </location>
</feature>
<dbReference type="InterPro" id="IPR052344">
    <property type="entry name" value="Transposase-related"/>
</dbReference>
<protein>
    <submittedName>
        <fullName evidence="2">IS66 family element, transposase</fullName>
    </submittedName>
</protein>